<dbReference type="RefSeq" id="WP_136079734.1">
    <property type="nucleotide sequence ID" value="NZ_CAAHFG010000001.1"/>
</dbReference>
<accession>A0A6C2U3W6</accession>
<organism evidence="1 2">
    <name type="scientific">Pontiella desulfatans</name>
    <dbReference type="NCBI Taxonomy" id="2750659"/>
    <lineage>
        <taxon>Bacteria</taxon>
        <taxon>Pseudomonadati</taxon>
        <taxon>Kiritimatiellota</taxon>
        <taxon>Kiritimatiellia</taxon>
        <taxon>Kiritimatiellales</taxon>
        <taxon>Pontiellaceae</taxon>
        <taxon>Pontiella</taxon>
    </lineage>
</organism>
<dbReference type="Proteomes" id="UP000366872">
    <property type="component" value="Unassembled WGS sequence"/>
</dbReference>
<reference evidence="1 2" key="1">
    <citation type="submission" date="2019-04" db="EMBL/GenBank/DDBJ databases">
        <authorList>
            <person name="Van Vliet M D."/>
        </authorList>
    </citation>
    <scope>NUCLEOTIDE SEQUENCE [LARGE SCALE GENOMIC DNA]</scope>
    <source>
        <strain evidence="1 2">F1</strain>
    </source>
</reference>
<dbReference type="AlphaFoldDB" id="A0A6C2U3W6"/>
<proteinExistence type="predicted"/>
<evidence type="ECO:0000313" key="1">
    <source>
        <dbReference type="EMBL" id="VGO14241.1"/>
    </source>
</evidence>
<sequence>MRHGKAIAWERKLKRVFDEIDAELEKAYGERFPLHPARAPLGTTSNPESDGLFNVGASYSAGFGSKFGPGYVVEIHLSTLKHVPRELKHELRKKVRELIVKKLPFAFPGKKIHVDRELRHLRIHGDLSLD</sequence>
<gene>
    <name evidence="1" type="ORF">PDESU_02800</name>
</gene>
<name>A0A6C2U3W6_PONDE</name>
<dbReference type="EMBL" id="CAAHFG010000001">
    <property type="protein sequence ID" value="VGO14241.1"/>
    <property type="molecule type" value="Genomic_DNA"/>
</dbReference>
<evidence type="ECO:0000313" key="2">
    <source>
        <dbReference type="Proteomes" id="UP000366872"/>
    </source>
</evidence>
<protein>
    <submittedName>
        <fullName evidence="1">Uncharacterized protein</fullName>
    </submittedName>
</protein>
<keyword evidence="2" id="KW-1185">Reference proteome</keyword>